<proteinExistence type="predicted"/>
<organism evidence="1 2">
    <name type="scientific">Ambispora gerdemannii</name>
    <dbReference type="NCBI Taxonomy" id="144530"/>
    <lineage>
        <taxon>Eukaryota</taxon>
        <taxon>Fungi</taxon>
        <taxon>Fungi incertae sedis</taxon>
        <taxon>Mucoromycota</taxon>
        <taxon>Glomeromycotina</taxon>
        <taxon>Glomeromycetes</taxon>
        <taxon>Archaeosporales</taxon>
        <taxon>Ambisporaceae</taxon>
        <taxon>Ambispora</taxon>
    </lineage>
</organism>
<sequence>TEQQINTVFEENDILGEITTLEHPLNDEMTIDSKVLRANQQFQSSWKRRNTKIRIKRKKTLPKRRIKEIWQQLGECFSSRG</sequence>
<accession>A0A9N9EFV5</accession>
<keyword evidence="2" id="KW-1185">Reference proteome</keyword>
<feature type="non-terminal residue" evidence="1">
    <location>
        <position position="1"/>
    </location>
</feature>
<comment type="caution">
    <text evidence="1">The sequence shown here is derived from an EMBL/GenBank/DDBJ whole genome shotgun (WGS) entry which is preliminary data.</text>
</comment>
<feature type="non-terminal residue" evidence="1">
    <location>
        <position position="81"/>
    </location>
</feature>
<name>A0A9N9EFV5_9GLOM</name>
<evidence type="ECO:0000313" key="2">
    <source>
        <dbReference type="Proteomes" id="UP000789831"/>
    </source>
</evidence>
<gene>
    <name evidence="1" type="ORF">AGERDE_LOCUS12355</name>
</gene>
<reference evidence="1" key="1">
    <citation type="submission" date="2021-06" db="EMBL/GenBank/DDBJ databases">
        <authorList>
            <person name="Kallberg Y."/>
            <person name="Tangrot J."/>
            <person name="Rosling A."/>
        </authorList>
    </citation>
    <scope>NUCLEOTIDE SEQUENCE</scope>
    <source>
        <strain evidence="1">MT106</strain>
    </source>
</reference>
<dbReference type="Proteomes" id="UP000789831">
    <property type="component" value="Unassembled WGS sequence"/>
</dbReference>
<protein>
    <submittedName>
        <fullName evidence="1">11781_t:CDS:1</fullName>
    </submittedName>
</protein>
<evidence type="ECO:0000313" key="1">
    <source>
        <dbReference type="EMBL" id="CAG8673290.1"/>
    </source>
</evidence>
<dbReference type="EMBL" id="CAJVPL010008186">
    <property type="protein sequence ID" value="CAG8673290.1"/>
    <property type="molecule type" value="Genomic_DNA"/>
</dbReference>
<dbReference type="AlphaFoldDB" id="A0A9N9EFV5"/>